<dbReference type="Proteomes" id="UP001187471">
    <property type="component" value="Unassembled WGS sequence"/>
</dbReference>
<keyword evidence="5 11" id="KW-0472">Membrane</keyword>
<comment type="subcellular location">
    <subcellularLocation>
        <location evidence="1">Cell membrane</location>
        <topology evidence="1">Lipid-anchor</topology>
        <topology evidence="1">GPI-anchor</topology>
    </subcellularLocation>
</comment>
<dbReference type="InterPro" id="IPR041846">
    <property type="entry name" value="ENL_dom"/>
</dbReference>
<feature type="domain" description="Phytocyanin" evidence="13">
    <location>
        <begin position="32"/>
        <end position="134"/>
    </location>
</feature>
<dbReference type="EMBL" id="JAVXUO010003037">
    <property type="protein sequence ID" value="KAK2967293.1"/>
    <property type="molecule type" value="Genomic_DNA"/>
</dbReference>
<evidence type="ECO:0000313" key="15">
    <source>
        <dbReference type="Proteomes" id="UP001187471"/>
    </source>
</evidence>
<evidence type="ECO:0000256" key="7">
    <source>
        <dbReference type="ARBA" id="ARBA00023180"/>
    </source>
</evidence>
<feature type="compositionally biased region" description="Gly residues" evidence="10">
    <location>
        <begin position="150"/>
        <end position="163"/>
    </location>
</feature>
<dbReference type="InterPro" id="IPR008972">
    <property type="entry name" value="Cupredoxin"/>
</dbReference>
<keyword evidence="6" id="KW-1015">Disulfide bond</keyword>
<evidence type="ECO:0000313" key="14">
    <source>
        <dbReference type="EMBL" id="KAK2967293.1"/>
    </source>
</evidence>
<dbReference type="Pfam" id="PF02298">
    <property type="entry name" value="Cu_bind_like"/>
    <property type="match status" value="1"/>
</dbReference>
<comment type="similarity">
    <text evidence="9">Belongs to the early nodulin-like (ENODL) family.</text>
</comment>
<evidence type="ECO:0000256" key="10">
    <source>
        <dbReference type="SAM" id="MobiDB-lite"/>
    </source>
</evidence>
<dbReference type="FunFam" id="2.60.40.420:FF:000010">
    <property type="entry name" value="Early nodulin-like protein 1"/>
    <property type="match status" value="1"/>
</dbReference>
<keyword evidence="2" id="KW-1003">Cell membrane</keyword>
<evidence type="ECO:0000256" key="3">
    <source>
        <dbReference type="ARBA" id="ARBA00022622"/>
    </source>
</evidence>
<evidence type="ECO:0000256" key="11">
    <source>
        <dbReference type="SAM" id="Phobius"/>
    </source>
</evidence>
<keyword evidence="15" id="KW-1185">Reference proteome</keyword>
<dbReference type="SUPFAM" id="SSF49503">
    <property type="entry name" value="Cupredoxins"/>
    <property type="match status" value="1"/>
</dbReference>
<name>A0AA88QDA5_9ASTE</name>
<sequence>MASFSATSKALNFALLSSLLWISMVSLSVSSHQFQVGGEKGWVKPAGNKTKSYNAWAAGNRFRVGDTILFKYKKDSVLVVHSADYKSCNLSNPISKFQGGSTVFQLDRPGFFYFVSGQPGHCKSGQKLIIRVMHHSAIIEPPASAPSPTAGGGTGGGSGGGEGWDSDNWGPPGLSSTNKLVVASYFTTALEGVFVILYLFM</sequence>
<dbReference type="PROSITE" id="PS51485">
    <property type="entry name" value="PHYTOCYANIN"/>
    <property type="match status" value="1"/>
</dbReference>
<dbReference type="AlphaFoldDB" id="A0AA88QDA5"/>
<feature type="chain" id="PRO_5041654940" description="Phytocyanin domain-containing protein" evidence="12">
    <location>
        <begin position="32"/>
        <end position="201"/>
    </location>
</feature>
<dbReference type="CDD" id="cd11019">
    <property type="entry name" value="OsENODL1_like"/>
    <property type="match status" value="1"/>
</dbReference>
<dbReference type="GO" id="GO:0005886">
    <property type="term" value="C:plasma membrane"/>
    <property type="evidence" value="ECO:0007669"/>
    <property type="project" value="UniProtKB-SubCell"/>
</dbReference>
<organism evidence="14 15">
    <name type="scientific">Escallonia rubra</name>
    <dbReference type="NCBI Taxonomy" id="112253"/>
    <lineage>
        <taxon>Eukaryota</taxon>
        <taxon>Viridiplantae</taxon>
        <taxon>Streptophyta</taxon>
        <taxon>Embryophyta</taxon>
        <taxon>Tracheophyta</taxon>
        <taxon>Spermatophyta</taxon>
        <taxon>Magnoliopsida</taxon>
        <taxon>eudicotyledons</taxon>
        <taxon>Gunneridae</taxon>
        <taxon>Pentapetalae</taxon>
        <taxon>asterids</taxon>
        <taxon>campanulids</taxon>
        <taxon>Escalloniales</taxon>
        <taxon>Escalloniaceae</taxon>
        <taxon>Escallonia</taxon>
    </lineage>
</organism>
<keyword evidence="8" id="KW-0449">Lipoprotein</keyword>
<keyword evidence="11" id="KW-0812">Transmembrane</keyword>
<keyword evidence="7" id="KW-0325">Glycoprotein</keyword>
<dbReference type="PANTHER" id="PTHR33021">
    <property type="entry name" value="BLUE COPPER PROTEIN"/>
    <property type="match status" value="1"/>
</dbReference>
<accession>A0AA88QDA5</accession>
<evidence type="ECO:0000256" key="4">
    <source>
        <dbReference type="ARBA" id="ARBA00022729"/>
    </source>
</evidence>
<comment type="caution">
    <text evidence="14">The sequence shown here is derived from an EMBL/GenBank/DDBJ whole genome shotgun (WGS) entry which is preliminary data.</text>
</comment>
<dbReference type="InterPro" id="IPR003245">
    <property type="entry name" value="Phytocyanin_dom"/>
</dbReference>
<evidence type="ECO:0000256" key="8">
    <source>
        <dbReference type="ARBA" id="ARBA00023288"/>
    </source>
</evidence>
<gene>
    <name evidence="14" type="ORF">RJ640_004859</name>
</gene>
<feature type="signal peptide" evidence="12">
    <location>
        <begin position="1"/>
        <end position="31"/>
    </location>
</feature>
<keyword evidence="11" id="KW-1133">Transmembrane helix</keyword>
<dbReference type="GO" id="GO:0009055">
    <property type="term" value="F:electron transfer activity"/>
    <property type="evidence" value="ECO:0007669"/>
    <property type="project" value="InterPro"/>
</dbReference>
<evidence type="ECO:0000256" key="9">
    <source>
        <dbReference type="ARBA" id="ARBA00035011"/>
    </source>
</evidence>
<evidence type="ECO:0000256" key="6">
    <source>
        <dbReference type="ARBA" id="ARBA00023157"/>
    </source>
</evidence>
<evidence type="ECO:0000256" key="12">
    <source>
        <dbReference type="SAM" id="SignalP"/>
    </source>
</evidence>
<dbReference type="GO" id="GO:0098552">
    <property type="term" value="C:side of membrane"/>
    <property type="evidence" value="ECO:0007669"/>
    <property type="project" value="UniProtKB-KW"/>
</dbReference>
<dbReference type="InterPro" id="IPR039391">
    <property type="entry name" value="Phytocyanin-like"/>
</dbReference>
<evidence type="ECO:0000259" key="13">
    <source>
        <dbReference type="PROSITE" id="PS51485"/>
    </source>
</evidence>
<evidence type="ECO:0000256" key="2">
    <source>
        <dbReference type="ARBA" id="ARBA00022475"/>
    </source>
</evidence>
<feature type="transmembrane region" description="Helical" evidence="11">
    <location>
        <begin position="180"/>
        <end position="200"/>
    </location>
</feature>
<protein>
    <recommendedName>
        <fullName evidence="13">Phytocyanin domain-containing protein</fullName>
    </recommendedName>
</protein>
<evidence type="ECO:0000256" key="1">
    <source>
        <dbReference type="ARBA" id="ARBA00004609"/>
    </source>
</evidence>
<evidence type="ECO:0000256" key="5">
    <source>
        <dbReference type="ARBA" id="ARBA00023136"/>
    </source>
</evidence>
<feature type="region of interest" description="Disordered" evidence="10">
    <location>
        <begin position="142"/>
        <end position="169"/>
    </location>
</feature>
<proteinExistence type="inferred from homology"/>
<reference evidence="14" key="1">
    <citation type="submission" date="2022-12" db="EMBL/GenBank/DDBJ databases">
        <title>Draft genome assemblies for two species of Escallonia (Escalloniales).</title>
        <authorList>
            <person name="Chanderbali A."/>
            <person name="Dervinis C."/>
            <person name="Anghel I."/>
            <person name="Soltis D."/>
            <person name="Soltis P."/>
            <person name="Zapata F."/>
        </authorList>
    </citation>
    <scope>NUCLEOTIDE SEQUENCE</scope>
    <source>
        <strain evidence="14">UCBG92.1500</strain>
        <tissue evidence="14">Leaf</tissue>
    </source>
</reference>
<keyword evidence="3" id="KW-0336">GPI-anchor</keyword>
<dbReference type="PANTHER" id="PTHR33021:SF14">
    <property type="entry name" value="OS01G0272700 PROTEIN"/>
    <property type="match status" value="1"/>
</dbReference>
<dbReference type="Gene3D" id="2.60.40.420">
    <property type="entry name" value="Cupredoxins - blue copper proteins"/>
    <property type="match status" value="1"/>
</dbReference>
<keyword evidence="4 12" id="KW-0732">Signal</keyword>